<comment type="function">
    <text evidence="6">Reversible hydration of carbon dioxide.</text>
</comment>
<dbReference type="Gene3D" id="3.40.1050.10">
    <property type="entry name" value="Carbonic anhydrase"/>
    <property type="match status" value="1"/>
</dbReference>
<evidence type="ECO:0000256" key="5">
    <source>
        <dbReference type="ARBA" id="ARBA00048348"/>
    </source>
</evidence>
<reference evidence="7 8" key="1">
    <citation type="submission" date="2023-08" db="EMBL/GenBank/DDBJ databases">
        <title>genomic of G39.</title>
        <authorList>
            <person name="Wang Y."/>
        </authorList>
    </citation>
    <scope>NUCLEOTIDE SEQUENCE [LARGE SCALE GENOMIC DNA]</scope>
    <source>
        <strain evidence="7 8">G39</strain>
    </source>
</reference>
<comment type="similarity">
    <text evidence="1 6">Belongs to the beta-class carbonic anhydrase family.</text>
</comment>
<evidence type="ECO:0000256" key="4">
    <source>
        <dbReference type="ARBA" id="ARBA00023239"/>
    </source>
</evidence>
<dbReference type="PROSITE" id="PS00705">
    <property type="entry name" value="PROK_CO2_ANHYDRASE_2"/>
    <property type="match status" value="1"/>
</dbReference>
<comment type="caution">
    <text evidence="7">The sequence shown here is derived from an EMBL/GenBank/DDBJ whole genome shotgun (WGS) entry which is preliminary data.</text>
</comment>
<dbReference type="PANTHER" id="PTHR11002:SF79">
    <property type="entry name" value="CARBONIC ANHYDRASE 2"/>
    <property type="match status" value="1"/>
</dbReference>
<sequence length="208" mass="22362">MPEPAPPASDLTPDQALELLRRGNEQFLTGGRTSVLTSSQRRLDLAAGQQPFAAYVTCSDSRVPPELLFGRGLGELFIIRNAGNTVDTVALGSIEYAVAVLNVPLVVVMGHESCGAVKAATEVVTDNATFPGSIGPMIEPIIPAVLSVRDKDGDLLDNSVRANVSRVVRQLRQHTDPILLEPQRAGKLKVVGAYYDLDDGRVDFFDRP</sequence>
<evidence type="ECO:0000256" key="2">
    <source>
        <dbReference type="ARBA" id="ARBA00012925"/>
    </source>
</evidence>
<protein>
    <recommendedName>
        <fullName evidence="2 6">Carbonic anhydrase</fullName>
        <ecNumber evidence="2 6">4.2.1.1</ecNumber>
    </recommendedName>
    <alternativeName>
        <fullName evidence="6">Carbonate dehydratase</fullName>
    </alternativeName>
</protein>
<keyword evidence="8" id="KW-1185">Reference proteome</keyword>
<comment type="catalytic activity">
    <reaction evidence="5 6">
        <text>hydrogencarbonate + H(+) = CO2 + H2O</text>
        <dbReference type="Rhea" id="RHEA:10748"/>
        <dbReference type="ChEBI" id="CHEBI:15377"/>
        <dbReference type="ChEBI" id="CHEBI:15378"/>
        <dbReference type="ChEBI" id="CHEBI:16526"/>
        <dbReference type="ChEBI" id="CHEBI:17544"/>
        <dbReference type="EC" id="4.2.1.1"/>
    </reaction>
</comment>
<organism evidence="7 8">
    <name type="scientific">Qipengyuania profundimaris</name>
    <dbReference type="NCBI Taxonomy" id="3067652"/>
    <lineage>
        <taxon>Bacteria</taxon>
        <taxon>Pseudomonadati</taxon>
        <taxon>Pseudomonadota</taxon>
        <taxon>Alphaproteobacteria</taxon>
        <taxon>Sphingomonadales</taxon>
        <taxon>Erythrobacteraceae</taxon>
        <taxon>Qipengyuania</taxon>
    </lineage>
</organism>
<dbReference type="InterPro" id="IPR036874">
    <property type="entry name" value="Carbonic_anhydrase_sf"/>
</dbReference>
<keyword evidence="3 6" id="KW-0862">Zinc</keyword>
<dbReference type="PROSITE" id="PS00704">
    <property type="entry name" value="PROK_CO2_ANHYDRASE_1"/>
    <property type="match status" value="1"/>
</dbReference>
<dbReference type="Proteomes" id="UP001240639">
    <property type="component" value="Unassembled WGS sequence"/>
</dbReference>
<accession>A0ABT9HPZ5</accession>
<dbReference type="SUPFAM" id="SSF53056">
    <property type="entry name" value="beta-carbonic anhydrase, cab"/>
    <property type="match status" value="1"/>
</dbReference>
<keyword evidence="4 6" id="KW-0456">Lyase</keyword>
<dbReference type="CDD" id="cd03378">
    <property type="entry name" value="beta_CA_cladeC"/>
    <property type="match status" value="1"/>
</dbReference>
<dbReference type="PANTHER" id="PTHR11002">
    <property type="entry name" value="CARBONIC ANHYDRASE"/>
    <property type="match status" value="1"/>
</dbReference>
<evidence type="ECO:0000313" key="7">
    <source>
        <dbReference type="EMBL" id="MDP4575090.1"/>
    </source>
</evidence>
<dbReference type="EC" id="4.2.1.1" evidence="2 6"/>
<name>A0ABT9HPZ5_9SPHN</name>
<evidence type="ECO:0000256" key="1">
    <source>
        <dbReference type="ARBA" id="ARBA00006217"/>
    </source>
</evidence>
<dbReference type="SMART" id="SM00947">
    <property type="entry name" value="Pro_CA"/>
    <property type="match status" value="1"/>
</dbReference>
<evidence type="ECO:0000313" key="8">
    <source>
        <dbReference type="Proteomes" id="UP001240639"/>
    </source>
</evidence>
<dbReference type="Pfam" id="PF00484">
    <property type="entry name" value="Pro_CA"/>
    <property type="match status" value="1"/>
</dbReference>
<gene>
    <name evidence="7" type="ORF">Q9K02_08080</name>
</gene>
<evidence type="ECO:0000256" key="3">
    <source>
        <dbReference type="ARBA" id="ARBA00022833"/>
    </source>
</evidence>
<dbReference type="EMBL" id="JAVAIM010000001">
    <property type="protein sequence ID" value="MDP4575090.1"/>
    <property type="molecule type" value="Genomic_DNA"/>
</dbReference>
<dbReference type="InterPro" id="IPR001765">
    <property type="entry name" value="Carbonic_anhydrase"/>
</dbReference>
<evidence type="ECO:0000256" key="6">
    <source>
        <dbReference type="RuleBase" id="RU003956"/>
    </source>
</evidence>
<dbReference type="InterPro" id="IPR015892">
    <property type="entry name" value="Carbonic_anhydrase_CS"/>
</dbReference>
<proteinExistence type="inferred from homology"/>